<feature type="binding site" evidence="7">
    <location>
        <position position="156"/>
    </location>
    <ligand>
        <name>Zn(2+)</name>
        <dbReference type="ChEBI" id="CHEBI:29105"/>
    </ligand>
</feature>
<dbReference type="GO" id="GO:1900376">
    <property type="term" value="P:regulation of secondary metabolite biosynthetic process"/>
    <property type="evidence" value="ECO:0007669"/>
    <property type="project" value="TreeGrafter"/>
</dbReference>
<protein>
    <submittedName>
        <fullName evidence="9">Fur family transcriptional regulator</fullName>
    </submittedName>
</protein>
<comment type="cofactor">
    <cofactor evidence="7">
        <name>Zn(2+)</name>
        <dbReference type="ChEBI" id="CHEBI:29105"/>
    </cofactor>
    <text evidence="7">Binds 1 zinc ion per subunit.</text>
</comment>
<feature type="binding site" evidence="7">
    <location>
        <position position="116"/>
    </location>
    <ligand>
        <name>Zn(2+)</name>
        <dbReference type="ChEBI" id="CHEBI:29105"/>
    </ligand>
</feature>
<comment type="similarity">
    <text evidence="1">Belongs to the Fur family.</text>
</comment>
<dbReference type="InterPro" id="IPR036388">
    <property type="entry name" value="WH-like_DNA-bd_sf"/>
</dbReference>
<evidence type="ECO:0000256" key="7">
    <source>
        <dbReference type="PIRSR" id="PIRSR602481-1"/>
    </source>
</evidence>
<organism evidence="9 10">
    <name type="scientific">Marinobacter profundi</name>
    <dbReference type="NCBI Taxonomy" id="2666256"/>
    <lineage>
        <taxon>Bacteria</taxon>
        <taxon>Pseudomonadati</taxon>
        <taxon>Pseudomonadota</taxon>
        <taxon>Gammaproteobacteria</taxon>
        <taxon>Pseudomonadales</taxon>
        <taxon>Marinobacteraceae</taxon>
        <taxon>Marinobacter</taxon>
    </lineage>
</organism>
<dbReference type="GO" id="GO:0005829">
    <property type="term" value="C:cytosol"/>
    <property type="evidence" value="ECO:0007669"/>
    <property type="project" value="TreeGrafter"/>
</dbReference>
<dbReference type="PANTHER" id="PTHR33202:SF6">
    <property type="entry name" value="ZINC UPTAKE REGULATION PROTEIN"/>
    <property type="match status" value="1"/>
</dbReference>
<dbReference type="Gene3D" id="3.30.1490.190">
    <property type="match status" value="1"/>
</dbReference>
<keyword evidence="7" id="KW-0479">Metal-binding</keyword>
<feature type="binding site" evidence="8">
    <location>
        <position position="105"/>
    </location>
    <ligand>
        <name>Fe cation</name>
        <dbReference type="ChEBI" id="CHEBI:24875"/>
    </ligand>
</feature>
<keyword evidence="2" id="KW-0678">Repressor</keyword>
<dbReference type="GO" id="GO:0045892">
    <property type="term" value="P:negative regulation of DNA-templated transcription"/>
    <property type="evidence" value="ECO:0007669"/>
    <property type="project" value="TreeGrafter"/>
</dbReference>
<dbReference type="EMBL" id="NTFH01000015">
    <property type="protein sequence ID" value="PHQ13755.1"/>
    <property type="molecule type" value="Genomic_DNA"/>
</dbReference>
<keyword evidence="3 7" id="KW-0862">Zinc</keyword>
<keyword evidence="8" id="KW-0408">Iron</keyword>
<dbReference type="RefSeq" id="WP_099615904.1">
    <property type="nucleotide sequence ID" value="NZ_KZ319377.1"/>
</dbReference>
<gene>
    <name evidence="9" type="ORF">CLH61_16705</name>
</gene>
<dbReference type="AlphaFoldDB" id="A0A2G1UH32"/>
<evidence type="ECO:0000256" key="5">
    <source>
        <dbReference type="ARBA" id="ARBA00023125"/>
    </source>
</evidence>
<evidence type="ECO:0000313" key="10">
    <source>
        <dbReference type="Proteomes" id="UP000231409"/>
    </source>
</evidence>
<dbReference type="GO" id="GO:0000976">
    <property type="term" value="F:transcription cis-regulatory region binding"/>
    <property type="evidence" value="ECO:0007669"/>
    <property type="project" value="TreeGrafter"/>
</dbReference>
<keyword evidence="5" id="KW-0238">DNA-binding</keyword>
<dbReference type="SUPFAM" id="SSF46785">
    <property type="entry name" value="Winged helix' DNA-binding domain"/>
    <property type="match status" value="1"/>
</dbReference>
<accession>A0A2G1UH32</accession>
<dbReference type="PANTHER" id="PTHR33202">
    <property type="entry name" value="ZINC UPTAKE REGULATION PROTEIN"/>
    <property type="match status" value="1"/>
</dbReference>
<evidence type="ECO:0000256" key="2">
    <source>
        <dbReference type="ARBA" id="ARBA00022491"/>
    </source>
</evidence>
<dbReference type="InterPro" id="IPR002481">
    <property type="entry name" value="FUR"/>
</dbReference>
<dbReference type="Pfam" id="PF01475">
    <property type="entry name" value="FUR"/>
    <property type="match status" value="1"/>
</dbReference>
<dbReference type="GO" id="GO:0008270">
    <property type="term" value="F:zinc ion binding"/>
    <property type="evidence" value="ECO:0007669"/>
    <property type="project" value="TreeGrafter"/>
</dbReference>
<evidence type="ECO:0000256" key="8">
    <source>
        <dbReference type="PIRSR" id="PIRSR602481-2"/>
    </source>
</evidence>
<dbReference type="Proteomes" id="UP000231409">
    <property type="component" value="Unassembled WGS sequence"/>
</dbReference>
<evidence type="ECO:0000256" key="1">
    <source>
        <dbReference type="ARBA" id="ARBA00007957"/>
    </source>
</evidence>
<feature type="binding site" evidence="7">
    <location>
        <position position="153"/>
    </location>
    <ligand>
        <name>Zn(2+)</name>
        <dbReference type="ChEBI" id="CHEBI:29105"/>
    </ligand>
</feature>
<comment type="caution">
    <text evidence="9">The sequence shown here is derived from an EMBL/GenBank/DDBJ whole genome shotgun (WGS) entry which is preliminary data.</text>
</comment>
<comment type="cofactor">
    <cofactor evidence="8">
        <name>Mn(2+)</name>
        <dbReference type="ChEBI" id="CHEBI:29035"/>
    </cofactor>
    <cofactor evidence="8">
        <name>Fe(2+)</name>
        <dbReference type="ChEBI" id="CHEBI:29033"/>
    </cofactor>
    <text evidence="8">Binds 1 Mn(2+) or Fe(2+) ion per subunit.</text>
</comment>
<keyword evidence="4" id="KW-0805">Transcription regulation</keyword>
<keyword evidence="10" id="KW-1185">Reference proteome</keyword>
<dbReference type="Gene3D" id="1.10.10.10">
    <property type="entry name" value="Winged helix-like DNA-binding domain superfamily/Winged helix DNA-binding domain"/>
    <property type="match status" value="1"/>
</dbReference>
<proteinExistence type="inferred from homology"/>
<keyword evidence="6" id="KW-0804">Transcription</keyword>
<name>A0A2G1UH32_9GAMM</name>
<sequence length="163" mass="17513">MANAALPYRPHNHATCVSQALDDARVICKANNARLTPVRERVLELIWQSHKPLGAYDVLAALAEDGHNAAPPTVYRALDFLLANGLVHRIASLNAFVGCAHAGQHHNGMFLICRHCHNVLELTAPTVASAVAAAAAAEHFVPEDTTIEIAGRCPNCRQDADND</sequence>
<evidence type="ECO:0000313" key="9">
    <source>
        <dbReference type="EMBL" id="PHQ13755.1"/>
    </source>
</evidence>
<reference evidence="9 10" key="1">
    <citation type="submission" date="2017-09" db="EMBL/GenBank/DDBJ databases">
        <title>The draft genome sequences of Marinobacter sp. PWS21.</title>
        <authorList>
            <person name="Cao J."/>
        </authorList>
    </citation>
    <scope>NUCLEOTIDE SEQUENCE [LARGE SCALE GENOMIC DNA]</scope>
    <source>
        <strain evidence="9 10">PWS21</strain>
    </source>
</reference>
<evidence type="ECO:0000256" key="4">
    <source>
        <dbReference type="ARBA" id="ARBA00023015"/>
    </source>
</evidence>
<dbReference type="InterPro" id="IPR043135">
    <property type="entry name" value="Fur_C"/>
</dbReference>
<dbReference type="GO" id="GO:0003700">
    <property type="term" value="F:DNA-binding transcription factor activity"/>
    <property type="evidence" value="ECO:0007669"/>
    <property type="project" value="InterPro"/>
</dbReference>
<dbReference type="InterPro" id="IPR036390">
    <property type="entry name" value="WH_DNA-bd_sf"/>
</dbReference>
<feature type="binding site" evidence="7">
    <location>
        <position position="113"/>
    </location>
    <ligand>
        <name>Zn(2+)</name>
        <dbReference type="ChEBI" id="CHEBI:29105"/>
    </ligand>
</feature>
<evidence type="ECO:0000256" key="3">
    <source>
        <dbReference type="ARBA" id="ARBA00022833"/>
    </source>
</evidence>
<evidence type="ECO:0000256" key="6">
    <source>
        <dbReference type="ARBA" id="ARBA00023163"/>
    </source>
</evidence>